<dbReference type="AlphaFoldDB" id="A0A0K2TC87"/>
<sequence>MDLRGSVWDLFFHSFGSNWTFLTDPFFLSNVTDLITA</sequence>
<proteinExistence type="predicted"/>
<organism evidence="1">
    <name type="scientific">Lepeophtheirus salmonis</name>
    <name type="common">Salmon louse</name>
    <name type="synonym">Caligus salmonis</name>
    <dbReference type="NCBI Taxonomy" id="72036"/>
    <lineage>
        <taxon>Eukaryota</taxon>
        <taxon>Metazoa</taxon>
        <taxon>Ecdysozoa</taxon>
        <taxon>Arthropoda</taxon>
        <taxon>Crustacea</taxon>
        <taxon>Multicrustacea</taxon>
        <taxon>Hexanauplia</taxon>
        <taxon>Copepoda</taxon>
        <taxon>Siphonostomatoida</taxon>
        <taxon>Caligidae</taxon>
        <taxon>Lepeophtheirus</taxon>
    </lineage>
</organism>
<name>A0A0K2TC87_LEPSM</name>
<reference evidence="1" key="1">
    <citation type="submission" date="2014-05" db="EMBL/GenBank/DDBJ databases">
        <authorList>
            <person name="Chronopoulou M."/>
        </authorList>
    </citation>
    <scope>NUCLEOTIDE SEQUENCE</scope>
    <source>
        <tissue evidence="1">Whole organism</tissue>
    </source>
</reference>
<dbReference type="EMBL" id="HACA01005831">
    <property type="protein sequence ID" value="CDW23192.1"/>
    <property type="molecule type" value="Transcribed_RNA"/>
</dbReference>
<evidence type="ECO:0000313" key="1">
    <source>
        <dbReference type="EMBL" id="CDW23192.1"/>
    </source>
</evidence>
<protein>
    <submittedName>
        <fullName evidence="1">Uncharacterized protein</fullName>
    </submittedName>
</protein>
<accession>A0A0K2TC87</accession>